<sequence length="786" mass="92489">MFTNGKNNPNLNIKLVSILISILNFCILFDSSLAHKFTYSFKRNGNFEILFFLEDTKEMNINTALDYKDSIKIFFDISYKFKNEKMHVYTYKKENFICFGLFDNFLSPNSSENAFKNGIIECNFELSYFLRISNDIIEIPSKWTNYDFKSFLQILTSFKAIENKRLLKYLQVIIFNNLMQRNNSVCNNRDFELEEVFGSCFFSRIDISIKNLFIIAYLNVLMIESAIKDGNLILMNSVNDYVDSYLFNEHIPYGNILVNDFKIFCALETVLENAYMCDIFHVLLSQINIKSLIFDAYQGFEITDIKFKFNIVSNTVFKSIIISNFKNISLEFLNQLCMYIEEQIEFFTIKESTISQYTLDLFCKKKKLLGLKLNNVTSIENTYLIDEHIHLSSTLKYIDFNSIDISPTWWMNFFQKAQFCKIILTFCTVIAQKNFLDKLYRYKLYQSVLHFEIMFFKYEISSNFCNSLTYFLNLKTLKLRGYQTVYRTEIFLFKAIEGLKGLEFLDVQKFNFYLGSYNFLLRNHEIKVLRLTKNLLYSENRIVCSFNGLESLTELHLVKMNVSRSNLIEIFRIKNLEKLCIKSCTFETNTNENLLDFVSNNIKLLDFDGSRLENIKDINFLSKIKFIEYLNLPGHMLPPGYLSELSFHCNSSLKTLHYEFGTLNSKDLSRIEKLEMLEELNISESKFCESNFYRIGNDCKFFNSLKVLNLWFVEMHIEDLKYLKNFRRLIKLSLSMSGLDLIALQSSLNCISLRDFSTSTSTLAHNPEKIVNFLKEKAINLQVSNF</sequence>
<accession>A0A4Q9L4S8</accession>
<dbReference type="VEuPathDB" id="MicrosporidiaDB:CWI39_1224p0010"/>
<protein>
    <recommendedName>
        <fullName evidence="3">Leucine-rich repeat-containing protein</fullName>
    </recommendedName>
</protein>
<dbReference type="Gene3D" id="3.80.10.10">
    <property type="entry name" value="Ribonuclease Inhibitor"/>
    <property type="match status" value="2"/>
</dbReference>
<dbReference type="Proteomes" id="UP000293045">
    <property type="component" value="Unassembled WGS sequence"/>
</dbReference>
<dbReference type="EMBL" id="PIXR01001224">
    <property type="protein sequence ID" value="TBU02135.1"/>
    <property type="molecule type" value="Genomic_DNA"/>
</dbReference>
<dbReference type="VEuPathDB" id="MicrosporidiaDB:CWI36_0306p0020"/>
<evidence type="ECO:0008006" key="3">
    <source>
        <dbReference type="Google" id="ProtNLM"/>
    </source>
</evidence>
<dbReference type="AlphaFoldDB" id="A0A4Q9L4S8"/>
<evidence type="ECO:0000313" key="1">
    <source>
        <dbReference type="EMBL" id="TBU02135.1"/>
    </source>
</evidence>
<gene>
    <name evidence="1" type="ORF">CWI39_1224p0010</name>
</gene>
<dbReference type="PANTHER" id="PTHR47186">
    <property type="entry name" value="LEUCINE-RICH REPEAT-CONTAINING PROTEIN 57"/>
    <property type="match status" value="1"/>
</dbReference>
<evidence type="ECO:0000313" key="2">
    <source>
        <dbReference type="Proteomes" id="UP000293045"/>
    </source>
</evidence>
<name>A0A4Q9L4S8_9MICR</name>
<dbReference type="PANTHER" id="PTHR47186:SF13">
    <property type="entry name" value="DISEASE RESISTANCE PROTEIN RGA3"/>
    <property type="match status" value="1"/>
</dbReference>
<dbReference type="InterPro" id="IPR032675">
    <property type="entry name" value="LRR_dom_sf"/>
</dbReference>
<dbReference type="SUPFAM" id="SSF52047">
    <property type="entry name" value="RNI-like"/>
    <property type="match status" value="1"/>
</dbReference>
<proteinExistence type="predicted"/>
<reference evidence="1 2" key="1">
    <citation type="submission" date="2017-12" db="EMBL/GenBank/DDBJ databases">
        <authorList>
            <person name="Pombert J.-F."/>
            <person name="Haag K.L."/>
            <person name="Ebert D."/>
        </authorList>
    </citation>
    <scope>NUCLEOTIDE SEQUENCE [LARGE SCALE GENOMIC DNA]</scope>
    <source>
        <strain evidence="1">IL-BN-2</strain>
    </source>
</reference>
<organism evidence="1 2">
    <name type="scientific">Hamiltosporidium magnivora</name>
    <dbReference type="NCBI Taxonomy" id="148818"/>
    <lineage>
        <taxon>Eukaryota</taxon>
        <taxon>Fungi</taxon>
        <taxon>Fungi incertae sedis</taxon>
        <taxon>Microsporidia</taxon>
        <taxon>Dubosqiidae</taxon>
        <taxon>Hamiltosporidium</taxon>
    </lineage>
</organism>
<comment type="caution">
    <text evidence="1">The sequence shown here is derived from an EMBL/GenBank/DDBJ whole genome shotgun (WGS) entry which is preliminary data.</text>
</comment>